<sequence length="395" mass="42784">MRRGVMWTGALVAGAAGAAYVWRHQAEILTSRPVSEWTFTHMSALLPTEVVPRSTVPRPLPRQPRDLSVTYRFGGAEHTLADLHRRTFTTGFAVLHRGALVHECYPGRFGSPRARFQLFSLTKSVTSILVGIAVEEGALALDEPAVAYRPELAGSAYDGATVEHLLQMSSGAGFTEDYAAPDSAIARFERAVTNNGSLLDVALSVPRAAAPGELFNYSTMDSQVLGWVLEAATGMSLAAYAADRLWEPIGAEQDAYHFLTRRRPRVALGGGSFNATVRDMARVGLLMARGGEVDGRQVVPKKWVDRSRDSGLDHLRLGALGADYPPYYGYANQWWTLGGGAFTGLGIHGQLLWVDPDADVVVVKTSAWPTADDPDRDAETVAAVTALVRHLRRDG</sequence>
<evidence type="ECO:0000313" key="2">
    <source>
        <dbReference type="EMBL" id="BCJ46232.1"/>
    </source>
</evidence>
<dbReference type="GO" id="GO:0016787">
    <property type="term" value="F:hydrolase activity"/>
    <property type="evidence" value="ECO:0007669"/>
    <property type="project" value="UniProtKB-KW"/>
</dbReference>
<dbReference type="PANTHER" id="PTHR43283">
    <property type="entry name" value="BETA-LACTAMASE-RELATED"/>
    <property type="match status" value="1"/>
</dbReference>
<keyword evidence="2" id="KW-0378">Hydrolase</keyword>
<dbReference type="InterPro" id="IPR050789">
    <property type="entry name" value="Diverse_Enzym_Activities"/>
</dbReference>
<dbReference type="InterPro" id="IPR001466">
    <property type="entry name" value="Beta-lactam-related"/>
</dbReference>
<dbReference type="Proteomes" id="UP000676967">
    <property type="component" value="Chromosome"/>
</dbReference>
<accession>A0ABM7M3Q8</accession>
<name>A0ABM7M3Q8_9ACTN</name>
<protein>
    <submittedName>
        <fullName evidence="2">6-aminohexanoate-dimer hydrolase</fullName>
    </submittedName>
</protein>
<evidence type="ECO:0000313" key="3">
    <source>
        <dbReference type="Proteomes" id="UP000676967"/>
    </source>
</evidence>
<keyword evidence="3" id="KW-1185">Reference proteome</keyword>
<feature type="domain" description="Beta-lactamase-related" evidence="1">
    <location>
        <begin position="91"/>
        <end position="382"/>
    </location>
</feature>
<dbReference type="Pfam" id="PF00144">
    <property type="entry name" value="Beta-lactamase"/>
    <property type="match status" value="1"/>
</dbReference>
<dbReference type="Gene3D" id="3.40.710.10">
    <property type="entry name" value="DD-peptidase/beta-lactamase superfamily"/>
    <property type="match status" value="1"/>
</dbReference>
<dbReference type="PANTHER" id="PTHR43283:SF14">
    <property type="entry name" value="BLL8153 PROTEIN"/>
    <property type="match status" value="1"/>
</dbReference>
<reference evidence="2 3" key="1">
    <citation type="submission" date="2020-08" db="EMBL/GenBank/DDBJ databases">
        <title>Whole genome shotgun sequence of Actinoplanes ianthinogenes NBRC 13996.</title>
        <authorList>
            <person name="Komaki H."/>
            <person name="Tamura T."/>
        </authorList>
    </citation>
    <scope>NUCLEOTIDE SEQUENCE [LARGE SCALE GENOMIC DNA]</scope>
    <source>
        <strain evidence="2 3">NBRC 13996</strain>
    </source>
</reference>
<organism evidence="2 3">
    <name type="scientific">Actinoplanes ianthinogenes</name>
    <dbReference type="NCBI Taxonomy" id="122358"/>
    <lineage>
        <taxon>Bacteria</taxon>
        <taxon>Bacillati</taxon>
        <taxon>Actinomycetota</taxon>
        <taxon>Actinomycetes</taxon>
        <taxon>Micromonosporales</taxon>
        <taxon>Micromonosporaceae</taxon>
        <taxon>Actinoplanes</taxon>
    </lineage>
</organism>
<dbReference type="RefSeq" id="WP_229830633.1">
    <property type="nucleotide sequence ID" value="NZ_AP023356.1"/>
</dbReference>
<proteinExistence type="predicted"/>
<dbReference type="EMBL" id="AP023356">
    <property type="protein sequence ID" value="BCJ46232.1"/>
    <property type="molecule type" value="Genomic_DNA"/>
</dbReference>
<evidence type="ECO:0000259" key="1">
    <source>
        <dbReference type="Pfam" id="PF00144"/>
    </source>
</evidence>
<gene>
    <name evidence="2" type="ORF">Aiant_68890</name>
</gene>
<dbReference type="InterPro" id="IPR012338">
    <property type="entry name" value="Beta-lactam/transpept-like"/>
</dbReference>
<dbReference type="SUPFAM" id="SSF56601">
    <property type="entry name" value="beta-lactamase/transpeptidase-like"/>
    <property type="match status" value="1"/>
</dbReference>